<evidence type="ECO:0000256" key="7">
    <source>
        <dbReference type="ARBA" id="ARBA00022989"/>
    </source>
</evidence>
<keyword evidence="8 15" id="KW-0472">Membrane</keyword>
<name>A0ABV6FZY5_9GAMM</name>
<evidence type="ECO:0000256" key="9">
    <source>
        <dbReference type="ARBA" id="ARBA00023306"/>
    </source>
</evidence>
<keyword evidence="7 15" id="KW-1133">Transmembrane helix</keyword>
<evidence type="ECO:0000256" key="15">
    <source>
        <dbReference type="SAM" id="Phobius"/>
    </source>
</evidence>
<keyword evidence="13" id="KW-0175">Coiled coil</keyword>
<comment type="subcellular location">
    <subcellularLocation>
        <location evidence="1">Cell inner membrane</location>
        <topology evidence="1">Single-pass membrane protein</topology>
    </subcellularLocation>
</comment>
<keyword evidence="4" id="KW-0132">Cell division</keyword>
<proteinExistence type="inferred from homology"/>
<evidence type="ECO:0000256" key="8">
    <source>
        <dbReference type="ARBA" id="ARBA00023136"/>
    </source>
</evidence>
<feature type="coiled-coil region" evidence="13">
    <location>
        <begin position="36"/>
        <end position="81"/>
    </location>
</feature>
<comment type="caution">
    <text evidence="16">The sequence shown here is derived from an EMBL/GenBank/DDBJ whole genome shotgun (WGS) entry which is preliminary data.</text>
</comment>
<evidence type="ECO:0000256" key="13">
    <source>
        <dbReference type="SAM" id="Coils"/>
    </source>
</evidence>
<keyword evidence="5 15" id="KW-0812">Transmembrane</keyword>
<evidence type="ECO:0000256" key="3">
    <source>
        <dbReference type="ARBA" id="ARBA00022519"/>
    </source>
</evidence>
<evidence type="ECO:0000256" key="1">
    <source>
        <dbReference type="ARBA" id="ARBA00004377"/>
    </source>
</evidence>
<keyword evidence="9" id="KW-0131">Cell cycle</keyword>
<organism evidence="16 17">
    <name type="scientific">Kushneria aurantia</name>
    <dbReference type="NCBI Taxonomy" id="504092"/>
    <lineage>
        <taxon>Bacteria</taxon>
        <taxon>Pseudomonadati</taxon>
        <taxon>Pseudomonadota</taxon>
        <taxon>Gammaproteobacteria</taxon>
        <taxon>Oceanospirillales</taxon>
        <taxon>Halomonadaceae</taxon>
        <taxon>Kushneria</taxon>
    </lineage>
</organism>
<feature type="compositionally biased region" description="Basic and acidic residues" evidence="14">
    <location>
        <begin position="102"/>
        <end position="112"/>
    </location>
</feature>
<evidence type="ECO:0000256" key="12">
    <source>
        <dbReference type="ARBA" id="ARBA00035727"/>
    </source>
</evidence>
<keyword evidence="6" id="KW-0133">Cell shape</keyword>
<keyword evidence="17" id="KW-1185">Reference proteome</keyword>
<dbReference type="EMBL" id="JBHLVX010000011">
    <property type="protein sequence ID" value="MFC0266960.1"/>
    <property type="molecule type" value="Genomic_DNA"/>
</dbReference>
<feature type="compositionally biased region" description="Basic and acidic residues" evidence="14">
    <location>
        <begin position="118"/>
        <end position="151"/>
    </location>
</feature>
<dbReference type="PANTHER" id="PTHR39579:SF1">
    <property type="entry name" value="INNER MEMBRANE PROTEIN YHCB"/>
    <property type="match status" value="1"/>
</dbReference>
<feature type="region of interest" description="Disordered" evidence="14">
    <location>
        <begin position="82"/>
        <end position="151"/>
    </location>
</feature>
<evidence type="ECO:0000256" key="4">
    <source>
        <dbReference type="ARBA" id="ARBA00022618"/>
    </source>
</evidence>
<feature type="transmembrane region" description="Helical" evidence="15">
    <location>
        <begin position="6"/>
        <end position="25"/>
    </location>
</feature>
<evidence type="ECO:0000256" key="10">
    <source>
        <dbReference type="ARBA" id="ARBA00035657"/>
    </source>
</evidence>
<keyword evidence="2" id="KW-1003">Cell membrane</keyword>
<evidence type="ECO:0000313" key="17">
    <source>
        <dbReference type="Proteomes" id="UP001589814"/>
    </source>
</evidence>
<reference evidence="16 17" key="1">
    <citation type="submission" date="2024-09" db="EMBL/GenBank/DDBJ databases">
        <authorList>
            <person name="Sun Q."/>
            <person name="Mori K."/>
        </authorList>
    </citation>
    <scope>NUCLEOTIDE SEQUENCE [LARGE SCALE GENOMIC DNA]</scope>
    <source>
        <strain evidence="16 17">CCM 7415</strain>
    </source>
</reference>
<dbReference type="RefSeq" id="WP_019952250.1">
    <property type="nucleotide sequence ID" value="NZ_JBHLVX010000011.1"/>
</dbReference>
<dbReference type="PANTHER" id="PTHR39579">
    <property type="entry name" value="INNER MEMBRANE PROTEIN YHCB"/>
    <property type="match status" value="1"/>
</dbReference>
<evidence type="ECO:0000256" key="2">
    <source>
        <dbReference type="ARBA" id="ARBA00022475"/>
    </source>
</evidence>
<keyword evidence="3" id="KW-0997">Cell inner membrane</keyword>
<evidence type="ECO:0000256" key="11">
    <source>
        <dbReference type="ARBA" id="ARBA00035703"/>
    </source>
</evidence>
<accession>A0ABV6FZY5</accession>
<evidence type="ECO:0000313" key="16">
    <source>
        <dbReference type="EMBL" id="MFC0266960.1"/>
    </source>
</evidence>
<evidence type="ECO:0000256" key="5">
    <source>
        <dbReference type="ARBA" id="ARBA00022692"/>
    </source>
</evidence>
<protein>
    <recommendedName>
        <fullName evidence="11">Z-ring associated protein G</fullName>
    </recommendedName>
    <alternativeName>
        <fullName evidence="12">Cell division protein ZapG</fullName>
    </alternativeName>
</protein>
<evidence type="ECO:0000256" key="6">
    <source>
        <dbReference type="ARBA" id="ARBA00022960"/>
    </source>
</evidence>
<evidence type="ECO:0000256" key="14">
    <source>
        <dbReference type="SAM" id="MobiDB-lite"/>
    </source>
</evidence>
<comment type="similarity">
    <text evidence="10">Belongs to the ZapG family.</text>
</comment>
<dbReference type="Proteomes" id="UP001589814">
    <property type="component" value="Unassembled WGS sequence"/>
</dbReference>
<gene>
    <name evidence="16" type="ORF">ACFFHW_02925</name>
</gene>
<dbReference type="Pfam" id="PF06295">
    <property type="entry name" value="ZapG-like"/>
    <property type="match status" value="1"/>
</dbReference>
<sequence length="151" mass="16834">MNEGNIDWVIAAVALLAGVAIGILIHRMSSGGAATNKRLKQRLAETELELRQQREGSGRHLVEAAELADELTRQSERLRQRLHGSLVKFGNNTAAPVLQHNPETDHERRTSDPSESLHAPRDYADGNGTLDERYGLEKPQGEEETSRTQRY</sequence>
<dbReference type="InterPro" id="IPR009386">
    <property type="entry name" value="ZapG-like"/>
</dbReference>